<dbReference type="GO" id="GO:0003755">
    <property type="term" value="F:peptidyl-prolyl cis-trans isomerase activity"/>
    <property type="evidence" value="ECO:0007669"/>
    <property type="project" value="UniProtKB-KW"/>
</dbReference>
<evidence type="ECO:0000256" key="3">
    <source>
        <dbReference type="ARBA" id="ARBA00004173"/>
    </source>
</evidence>
<keyword evidence="11 18" id="KW-0802">TPR repeat</keyword>
<evidence type="ECO:0000256" key="17">
    <source>
        <dbReference type="PROSITE-ProRule" id="PRU00277"/>
    </source>
</evidence>
<dbReference type="EC" id="5.2.1.8" evidence="17"/>
<keyword evidence="22" id="KW-1185">Reference proteome</keyword>
<evidence type="ECO:0000256" key="2">
    <source>
        <dbReference type="ARBA" id="ARBA00004123"/>
    </source>
</evidence>
<keyword evidence="10" id="KW-0677">Repeat</keyword>
<comment type="similarity">
    <text evidence="6">Belongs to the FKBP-type PPIase family.</text>
</comment>
<dbReference type="InterPro" id="IPR050754">
    <property type="entry name" value="FKBP4/5/8-like"/>
</dbReference>
<feature type="compositionally biased region" description="Basic and acidic residues" evidence="19">
    <location>
        <begin position="9"/>
        <end position="24"/>
    </location>
</feature>
<dbReference type="InterPro" id="IPR001179">
    <property type="entry name" value="PPIase_FKBP_dom"/>
</dbReference>
<comment type="catalytic activity">
    <reaction evidence="1 17">
        <text>[protein]-peptidylproline (omega=180) = [protein]-peptidylproline (omega=0)</text>
        <dbReference type="Rhea" id="RHEA:16237"/>
        <dbReference type="Rhea" id="RHEA-COMP:10747"/>
        <dbReference type="Rhea" id="RHEA-COMP:10748"/>
        <dbReference type="ChEBI" id="CHEBI:83833"/>
        <dbReference type="ChEBI" id="CHEBI:83834"/>
        <dbReference type="EC" id="5.2.1.8"/>
    </reaction>
</comment>
<dbReference type="FunFam" id="3.10.50.40:FF:000039">
    <property type="entry name" value="Peptidylprolyl isomerase"/>
    <property type="match status" value="1"/>
</dbReference>
<dbReference type="Proteomes" id="UP000826271">
    <property type="component" value="Unassembled WGS sequence"/>
</dbReference>
<feature type="region of interest" description="Disordered" evidence="19">
    <location>
        <begin position="1"/>
        <end position="32"/>
    </location>
</feature>
<evidence type="ECO:0000256" key="6">
    <source>
        <dbReference type="ARBA" id="ARBA00006577"/>
    </source>
</evidence>
<evidence type="ECO:0000256" key="13">
    <source>
        <dbReference type="ARBA" id="ARBA00023128"/>
    </source>
</evidence>
<dbReference type="GO" id="GO:0005634">
    <property type="term" value="C:nucleus"/>
    <property type="evidence" value="ECO:0007669"/>
    <property type="project" value="UniProtKB-SubCell"/>
</dbReference>
<keyword evidence="14" id="KW-0963">Cytoplasm</keyword>
<dbReference type="Pfam" id="PF00254">
    <property type="entry name" value="FKBP_C"/>
    <property type="match status" value="3"/>
</dbReference>
<keyword evidence="9" id="KW-0493">Microtubule</keyword>
<protein>
    <recommendedName>
        <fullName evidence="17">peptidylprolyl isomerase</fullName>
        <ecNumber evidence="17">5.2.1.8</ecNumber>
    </recommendedName>
</protein>
<dbReference type="InterPro" id="IPR046357">
    <property type="entry name" value="PPIase_dom_sf"/>
</dbReference>
<feature type="repeat" description="TPR" evidence="18">
    <location>
        <begin position="519"/>
        <end position="552"/>
    </location>
</feature>
<dbReference type="SUPFAM" id="SSF54534">
    <property type="entry name" value="FKBP-like"/>
    <property type="match status" value="3"/>
</dbReference>
<keyword evidence="7" id="KW-0488">Methylation</keyword>
<evidence type="ECO:0000256" key="11">
    <source>
        <dbReference type="ARBA" id="ARBA00022803"/>
    </source>
</evidence>
<gene>
    <name evidence="21" type="ORF">BUALT_Bualt09G0119400</name>
</gene>
<dbReference type="PROSITE" id="PS50059">
    <property type="entry name" value="FKBP_PPIASE"/>
    <property type="match status" value="3"/>
</dbReference>
<keyword evidence="14" id="KW-0206">Cytoskeleton</keyword>
<dbReference type="InterPro" id="IPR013105">
    <property type="entry name" value="TPR_2"/>
</dbReference>
<dbReference type="SMART" id="SM00028">
    <property type="entry name" value="TPR"/>
    <property type="match status" value="3"/>
</dbReference>
<evidence type="ECO:0000256" key="5">
    <source>
        <dbReference type="ARBA" id="ARBA00004514"/>
    </source>
</evidence>
<feature type="domain" description="PPIase FKBP-type" evidence="20">
    <location>
        <begin position="210"/>
        <end position="296"/>
    </location>
</feature>
<name>A0AAV6XAG6_9LAMI</name>
<sequence>MAIVEDSEQEFKPQKKQPDSEDDKRRKKITPGSLMKALIRPGAGEETPSDGDQVIYHCTIRTLDGVVVESTRKEFGGNGYPKRQVLGKSKLILGLLEGIPTMLNGEVAMFKVKPELHYGEENCPVPVADSFPKDDELHFEIELIDFSKVKARFLYLFLLNDYLEHLQLCFTKLKNGATFLLRWYLVISEDLGVLKKVKEEGQGWEQPRAPYEVKAWISGKSGDGRLIFSHTQGEPFFFTFGKSEIPKGLEMGIGTMSRGEKAVIFVSKEYLTQCLLVPKIDDIAEIHFEVELVHFIQVRDVLGDGRLIKRRLRDGRGEFPMDCPLHDSLLHVHYKGMLLNEDETVFYDTRVDNNGQPFEFRSGEGLVPEGFEMCTRLMLPGEMALVTCPPDYAYDKFQRPAEVPQGAYIQWEIELLDYEKQKDWTGFSFREIMDDVEKIKGTGNRLFKEGKYELAKAKYEHVLREFNHVNPQDDDEGKEFSDTRNLLHLNVAACLLKMGEIRKSIEVCNKVLDANPAHVKALYRRGMAYMEAGDFEEARTDFNKITAVDKSSESTAKAALLKLKKQEQEIHRRAREQFKGLFDKKPGEIAEAGGSDLIEQVHDESQNVDDRDVLDGDKEHLLEATAPPHSSLWSRLWPSGRRLFSSLGLDRCTIL</sequence>
<evidence type="ECO:0000256" key="9">
    <source>
        <dbReference type="ARBA" id="ARBA00022701"/>
    </source>
</evidence>
<keyword evidence="15 17" id="KW-0413">Isomerase</keyword>
<feature type="domain" description="PPIase FKBP-type" evidence="20">
    <location>
        <begin position="327"/>
        <end position="419"/>
    </location>
</feature>
<evidence type="ECO:0000313" key="22">
    <source>
        <dbReference type="Proteomes" id="UP000826271"/>
    </source>
</evidence>
<evidence type="ECO:0000256" key="18">
    <source>
        <dbReference type="PROSITE-ProRule" id="PRU00339"/>
    </source>
</evidence>
<comment type="caution">
    <text evidence="21">The sequence shown here is derived from an EMBL/GenBank/DDBJ whole genome shotgun (WGS) entry which is preliminary data.</text>
</comment>
<dbReference type="GO" id="GO:0005739">
    <property type="term" value="C:mitochondrion"/>
    <property type="evidence" value="ECO:0007669"/>
    <property type="project" value="UniProtKB-SubCell"/>
</dbReference>
<dbReference type="Gene3D" id="1.25.40.10">
    <property type="entry name" value="Tetratricopeptide repeat domain"/>
    <property type="match status" value="1"/>
</dbReference>
<dbReference type="FunFam" id="3.10.50.40:FF:000052">
    <property type="entry name" value="Peptidylprolyl isomerase"/>
    <property type="match status" value="1"/>
</dbReference>
<comment type="subcellular location">
    <subcellularLocation>
        <location evidence="4">Cytoplasm</location>
        <location evidence="4">Cytoskeleton</location>
    </subcellularLocation>
    <subcellularLocation>
        <location evidence="5">Cytoplasm</location>
        <location evidence="5">Cytosol</location>
    </subcellularLocation>
    <subcellularLocation>
        <location evidence="3">Mitochondrion</location>
    </subcellularLocation>
    <subcellularLocation>
        <location evidence="2">Nucleus</location>
    </subcellularLocation>
</comment>
<dbReference type="EMBL" id="WHWC01000009">
    <property type="protein sequence ID" value="KAG8376967.1"/>
    <property type="molecule type" value="Genomic_DNA"/>
</dbReference>
<evidence type="ECO:0000259" key="20">
    <source>
        <dbReference type="PROSITE" id="PS50059"/>
    </source>
</evidence>
<dbReference type="PANTHER" id="PTHR46512:SF8">
    <property type="entry name" value="PEPTIDYLPROLYL ISOMERASE"/>
    <property type="match status" value="1"/>
</dbReference>
<dbReference type="Pfam" id="PF07719">
    <property type="entry name" value="TPR_2"/>
    <property type="match status" value="1"/>
</dbReference>
<evidence type="ECO:0000256" key="16">
    <source>
        <dbReference type="ARBA" id="ARBA00023242"/>
    </source>
</evidence>
<dbReference type="FunFam" id="3.10.50.40:FF:000029">
    <property type="entry name" value="Peptidylprolyl isomerase"/>
    <property type="match status" value="1"/>
</dbReference>
<organism evidence="21 22">
    <name type="scientific">Buddleja alternifolia</name>
    <dbReference type="NCBI Taxonomy" id="168488"/>
    <lineage>
        <taxon>Eukaryota</taxon>
        <taxon>Viridiplantae</taxon>
        <taxon>Streptophyta</taxon>
        <taxon>Embryophyta</taxon>
        <taxon>Tracheophyta</taxon>
        <taxon>Spermatophyta</taxon>
        <taxon>Magnoliopsida</taxon>
        <taxon>eudicotyledons</taxon>
        <taxon>Gunneridae</taxon>
        <taxon>Pentapetalae</taxon>
        <taxon>asterids</taxon>
        <taxon>lamiids</taxon>
        <taxon>Lamiales</taxon>
        <taxon>Scrophulariaceae</taxon>
        <taxon>Buddlejeae</taxon>
        <taxon>Buddleja</taxon>
    </lineage>
</organism>
<evidence type="ECO:0000256" key="7">
    <source>
        <dbReference type="ARBA" id="ARBA00022481"/>
    </source>
</evidence>
<keyword evidence="12" id="KW-0007">Acetylation</keyword>
<dbReference type="GO" id="GO:0005829">
    <property type="term" value="C:cytosol"/>
    <property type="evidence" value="ECO:0007669"/>
    <property type="project" value="UniProtKB-SubCell"/>
</dbReference>
<keyword evidence="17" id="KW-0697">Rotamase</keyword>
<proteinExistence type="inferred from homology"/>
<evidence type="ECO:0000256" key="1">
    <source>
        <dbReference type="ARBA" id="ARBA00000971"/>
    </source>
</evidence>
<dbReference type="PROSITE" id="PS50005">
    <property type="entry name" value="TPR"/>
    <property type="match status" value="1"/>
</dbReference>
<evidence type="ECO:0000256" key="15">
    <source>
        <dbReference type="ARBA" id="ARBA00023235"/>
    </source>
</evidence>
<dbReference type="InterPro" id="IPR019734">
    <property type="entry name" value="TPR_rpt"/>
</dbReference>
<dbReference type="GO" id="GO:0005874">
    <property type="term" value="C:microtubule"/>
    <property type="evidence" value="ECO:0007669"/>
    <property type="project" value="UniProtKB-KW"/>
</dbReference>
<evidence type="ECO:0000313" key="21">
    <source>
        <dbReference type="EMBL" id="KAG8376967.1"/>
    </source>
</evidence>
<accession>A0AAV6XAG6</accession>
<dbReference type="AlphaFoldDB" id="A0AAV6XAG6"/>
<evidence type="ECO:0000256" key="8">
    <source>
        <dbReference type="ARBA" id="ARBA00022553"/>
    </source>
</evidence>
<evidence type="ECO:0000256" key="14">
    <source>
        <dbReference type="ARBA" id="ARBA00023212"/>
    </source>
</evidence>
<evidence type="ECO:0000256" key="4">
    <source>
        <dbReference type="ARBA" id="ARBA00004245"/>
    </source>
</evidence>
<keyword evidence="8" id="KW-0597">Phosphoprotein</keyword>
<dbReference type="PANTHER" id="PTHR46512">
    <property type="entry name" value="PEPTIDYLPROLYL ISOMERASE"/>
    <property type="match status" value="1"/>
</dbReference>
<feature type="domain" description="PPIase FKBP-type" evidence="20">
    <location>
        <begin position="51"/>
        <end position="147"/>
    </location>
</feature>
<dbReference type="FunFam" id="1.25.40.10:FF:000008">
    <property type="entry name" value="Peptidylprolyl isomerase"/>
    <property type="match status" value="1"/>
</dbReference>
<keyword evidence="16" id="KW-0539">Nucleus</keyword>
<keyword evidence="13" id="KW-0496">Mitochondrion</keyword>
<dbReference type="InterPro" id="IPR011990">
    <property type="entry name" value="TPR-like_helical_dom_sf"/>
</dbReference>
<evidence type="ECO:0000256" key="12">
    <source>
        <dbReference type="ARBA" id="ARBA00022990"/>
    </source>
</evidence>
<dbReference type="Gene3D" id="3.10.50.40">
    <property type="match status" value="3"/>
</dbReference>
<dbReference type="SUPFAM" id="SSF48452">
    <property type="entry name" value="TPR-like"/>
    <property type="match status" value="1"/>
</dbReference>
<reference evidence="21" key="1">
    <citation type="submission" date="2019-10" db="EMBL/GenBank/DDBJ databases">
        <authorList>
            <person name="Zhang R."/>
            <person name="Pan Y."/>
            <person name="Wang J."/>
            <person name="Ma R."/>
            <person name="Yu S."/>
        </authorList>
    </citation>
    <scope>NUCLEOTIDE SEQUENCE</scope>
    <source>
        <strain evidence="21">LA-IB0</strain>
        <tissue evidence="21">Leaf</tissue>
    </source>
</reference>
<evidence type="ECO:0000256" key="19">
    <source>
        <dbReference type="SAM" id="MobiDB-lite"/>
    </source>
</evidence>
<evidence type="ECO:0000256" key="10">
    <source>
        <dbReference type="ARBA" id="ARBA00022737"/>
    </source>
</evidence>